<comment type="caution">
    <text evidence="1">The sequence shown here is derived from an EMBL/GenBank/DDBJ whole genome shotgun (WGS) entry which is preliminary data.</text>
</comment>
<evidence type="ECO:0000313" key="1">
    <source>
        <dbReference type="EMBL" id="KAA5536454.1"/>
    </source>
</evidence>
<protein>
    <submittedName>
        <fullName evidence="1">Uncharacterized protein</fullName>
    </submittedName>
</protein>
<dbReference type="AlphaFoldDB" id="A0A5M6CMT7"/>
<dbReference type="Proteomes" id="UP000323632">
    <property type="component" value="Unassembled WGS sequence"/>
</dbReference>
<dbReference type="EMBL" id="VWSH01000001">
    <property type="protein sequence ID" value="KAA5536454.1"/>
    <property type="molecule type" value="Genomic_DNA"/>
</dbReference>
<reference evidence="1 2" key="1">
    <citation type="submission" date="2019-09" db="EMBL/GenBank/DDBJ databases">
        <title>Genome sequence and assembly of Taibaiella sp.</title>
        <authorList>
            <person name="Chhetri G."/>
        </authorList>
    </citation>
    <scope>NUCLEOTIDE SEQUENCE [LARGE SCALE GENOMIC DNA]</scope>
    <source>
        <strain evidence="1 2">KVB11</strain>
    </source>
</reference>
<accession>A0A5M6CMT7</accession>
<keyword evidence="2" id="KW-1185">Reference proteome</keyword>
<sequence length="230" mass="26554">MSKKLENDVRMAKTFHEVLNTYRHLWGDNKGFKQEVNESVELMEQMKQSRVLAQQRSQGSTKTKADLKEKVVALCMSISGCALVYAKKKNDLELEQQLDYSATRLKRMAGNKLAAKLQYVYDVFKKSGDSLNDYDVTPEQIELFGEMIEAYAAMIPKPRTVQVAVKNQHRSTKELMELIKKSFYNMDRLMANINNKDFESEYKSARIIIGLGSRHEKPKEENDNNKEQEA</sequence>
<gene>
    <name evidence="1" type="ORF">F0919_01955</name>
</gene>
<evidence type="ECO:0000313" key="2">
    <source>
        <dbReference type="Proteomes" id="UP000323632"/>
    </source>
</evidence>
<proteinExistence type="predicted"/>
<dbReference type="RefSeq" id="WP_150031025.1">
    <property type="nucleotide sequence ID" value="NZ_VWSH01000001.1"/>
</dbReference>
<name>A0A5M6CMT7_9BACT</name>
<organism evidence="1 2">
    <name type="scientific">Taibaiella lutea</name>
    <dbReference type="NCBI Taxonomy" id="2608001"/>
    <lineage>
        <taxon>Bacteria</taxon>
        <taxon>Pseudomonadati</taxon>
        <taxon>Bacteroidota</taxon>
        <taxon>Chitinophagia</taxon>
        <taxon>Chitinophagales</taxon>
        <taxon>Chitinophagaceae</taxon>
        <taxon>Taibaiella</taxon>
    </lineage>
</organism>